<evidence type="ECO:0000256" key="5">
    <source>
        <dbReference type="ARBA" id="ARBA00022475"/>
    </source>
</evidence>
<comment type="similarity">
    <text evidence="2">Belongs to the UppP family.</text>
</comment>
<feature type="transmembrane region" description="Helical" evidence="14">
    <location>
        <begin position="224"/>
        <end position="244"/>
    </location>
</feature>
<evidence type="ECO:0000256" key="12">
    <source>
        <dbReference type="ARBA" id="ARBA00032932"/>
    </source>
</evidence>
<feature type="transmembrane region" description="Helical" evidence="14">
    <location>
        <begin position="72"/>
        <end position="91"/>
    </location>
</feature>
<evidence type="ECO:0000256" key="6">
    <source>
        <dbReference type="ARBA" id="ARBA00022692"/>
    </source>
</evidence>
<keyword evidence="8 14" id="KW-1133">Transmembrane helix</keyword>
<name>A0A2H0N1P6_9BACT</name>
<keyword evidence="7" id="KW-0378">Hydrolase</keyword>
<dbReference type="EMBL" id="PCWK01000007">
    <property type="protein sequence ID" value="PIR02810.1"/>
    <property type="molecule type" value="Genomic_DNA"/>
</dbReference>
<reference evidence="15 16" key="1">
    <citation type="submission" date="2017-09" db="EMBL/GenBank/DDBJ databases">
        <title>Depth-based differentiation of microbial function through sediment-hosted aquifers and enrichment of novel symbionts in the deep terrestrial subsurface.</title>
        <authorList>
            <person name="Probst A.J."/>
            <person name="Ladd B."/>
            <person name="Jarett J.K."/>
            <person name="Geller-Mcgrath D.E."/>
            <person name="Sieber C.M."/>
            <person name="Emerson J.B."/>
            <person name="Anantharaman K."/>
            <person name="Thomas B.C."/>
            <person name="Malmstrom R."/>
            <person name="Stieglmeier M."/>
            <person name="Klingl A."/>
            <person name="Woyke T."/>
            <person name="Ryan C.M."/>
            <person name="Banfield J.F."/>
        </authorList>
    </citation>
    <scope>NUCLEOTIDE SEQUENCE [LARGE SCALE GENOMIC DNA]</scope>
    <source>
        <strain evidence="15">CG11_big_fil_rev_8_21_14_0_20_35_11</strain>
    </source>
</reference>
<keyword evidence="9 14" id="KW-0472">Membrane</keyword>
<keyword evidence="6 14" id="KW-0812">Transmembrane</keyword>
<evidence type="ECO:0000256" key="9">
    <source>
        <dbReference type="ARBA" id="ARBA00023136"/>
    </source>
</evidence>
<feature type="transmembrane region" description="Helical" evidence="14">
    <location>
        <begin position="12"/>
        <end position="33"/>
    </location>
</feature>
<dbReference type="GO" id="GO:0046677">
    <property type="term" value="P:response to antibiotic"/>
    <property type="evidence" value="ECO:0007669"/>
    <property type="project" value="UniProtKB-KW"/>
</dbReference>
<comment type="subcellular location">
    <subcellularLocation>
        <location evidence="1">Cell membrane</location>
        <topology evidence="1">Multi-pass membrane protein</topology>
    </subcellularLocation>
</comment>
<feature type="transmembrane region" description="Helical" evidence="14">
    <location>
        <begin position="39"/>
        <end position="57"/>
    </location>
</feature>
<dbReference type="Proteomes" id="UP000231139">
    <property type="component" value="Unassembled WGS sequence"/>
</dbReference>
<dbReference type="AlphaFoldDB" id="A0A2H0N1P6"/>
<dbReference type="PANTHER" id="PTHR30622">
    <property type="entry name" value="UNDECAPRENYL-DIPHOSPHATASE"/>
    <property type="match status" value="1"/>
</dbReference>
<protein>
    <recommendedName>
        <fullName evidence="4">Undecaprenyl-diphosphatase</fullName>
        <ecNumber evidence="3">3.6.1.27</ecNumber>
    </recommendedName>
    <alternativeName>
        <fullName evidence="12">Bacitracin resistance protein</fullName>
    </alternativeName>
    <alternativeName>
        <fullName evidence="11">Undecaprenyl pyrophosphate phosphatase</fullName>
    </alternativeName>
</protein>
<feature type="transmembrane region" description="Helical" evidence="14">
    <location>
        <begin position="97"/>
        <end position="116"/>
    </location>
</feature>
<dbReference type="Pfam" id="PF02673">
    <property type="entry name" value="BacA"/>
    <property type="match status" value="1"/>
</dbReference>
<accession>A0A2H0N1P6</accession>
<evidence type="ECO:0000256" key="11">
    <source>
        <dbReference type="ARBA" id="ARBA00032707"/>
    </source>
</evidence>
<comment type="catalytic activity">
    <reaction evidence="13">
        <text>di-trans,octa-cis-undecaprenyl diphosphate + H2O = di-trans,octa-cis-undecaprenyl phosphate + phosphate + H(+)</text>
        <dbReference type="Rhea" id="RHEA:28094"/>
        <dbReference type="ChEBI" id="CHEBI:15377"/>
        <dbReference type="ChEBI" id="CHEBI:15378"/>
        <dbReference type="ChEBI" id="CHEBI:43474"/>
        <dbReference type="ChEBI" id="CHEBI:58405"/>
        <dbReference type="ChEBI" id="CHEBI:60392"/>
        <dbReference type="EC" id="3.6.1.27"/>
    </reaction>
</comment>
<comment type="caution">
    <text evidence="15">The sequence shown here is derived from an EMBL/GenBank/DDBJ whole genome shotgun (WGS) entry which is preliminary data.</text>
</comment>
<dbReference type="PANTHER" id="PTHR30622:SF2">
    <property type="entry name" value="UNDECAPRENYL-DIPHOSPHATASE"/>
    <property type="match status" value="1"/>
</dbReference>
<evidence type="ECO:0000256" key="3">
    <source>
        <dbReference type="ARBA" id="ARBA00012374"/>
    </source>
</evidence>
<evidence type="ECO:0000256" key="14">
    <source>
        <dbReference type="SAM" id="Phobius"/>
    </source>
</evidence>
<sequence>MWDYILLGIIQGIFEWIPISSEGIVALVCQFLIQNINPIDMALFLHLGTLLAVLIYFRKDWKKVLTGRDSKLLYFLIISTLVSLAIGYPLYRLTRLVIGNILLIIMGFGLLLTAYFHKKTKKTFGLSFNKLAIITGLLQGLAVIPGLSRSGSTIFGLSLGKTNPSEILKVSYMMSAPVVLVSSAYLFLENPALLFNGWPSLIFSFLVGYLSLDVLMKLAQKINFFKFTLIFGLLCFLGVAIAFII</sequence>
<evidence type="ECO:0000313" key="15">
    <source>
        <dbReference type="EMBL" id="PIR02810.1"/>
    </source>
</evidence>
<evidence type="ECO:0000256" key="13">
    <source>
        <dbReference type="ARBA" id="ARBA00047594"/>
    </source>
</evidence>
<evidence type="ECO:0000256" key="7">
    <source>
        <dbReference type="ARBA" id="ARBA00022801"/>
    </source>
</evidence>
<feature type="transmembrane region" description="Helical" evidence="14">
    <location>
        <begin position="128"/>
        <end position="147"/>
    </location>
</feature>
<evidence type="ECO:0000313" key="16">
    <source>
        <dbReference type="Proteomes" id="UP000231139"/>
    </source>
</evidence>
<keyword evidence="5" id="KW-1003">Cell membrane</keyword>
<evidence type="ECO:0000256" key="4">
    <source>
        <dbReference type="ARBA" id="ARBA00021581"/>
    </source>
</evidence>
<organism evidence="15 16">
    <name type="scientific">Candidatus Nealsonbacteria bacterium CG11_big_fil_rev_8_21_14_0_20_35_11</name>
    <dbReference type="NCBI Taxonomy" id="1974713"/>
    <lineage>
        <taxon>Bacteria</taxon>
        <taxon>Candidatus Nealsoniibacteriota</taxon>
    </lineage>
</organism>
<proteinExistence type="inferred from homology"/>
<evidence type="ECO:0000256" key="8">
    <source>
        <dbReference type="ARBA" id="ARBA00022989"/>
    </source>
</evidence>
<dbReference type="GO" id="GO:0005886">
    <property type="term" value="C:plasma membrane"/>
    <property type="evidence" value="ECO:0007669"/>
    <property type="project" value="UniProtKB-SubCell"/>
</dbReference>
<dbReference type="InterPro" id="IPR003824">
    <property type="entry name" value="UppP"/>
</dbReference>
<gene>
    <name evidence="15" type="ORF">COV62_00360</name>
</gene>
<dbReference type="EC" id="3.6.1.27" evidence="3"/>
<feature type="transmembrane region" description="Helical" evidence="14">
    <location>
        <begin position="193"/>
        <end position="212"/>
    </location>
</feature>
<keyword evidence="10" id="KW-0046">Antibiotic resistance</keyword>
<dbReference type="GO" id="GO:0050380">
    <property type="term" value="F:undecaprenyl-diphosphatase activity"/>
    <property type="evidence" value="ECO:0007669"/>
    <property type="project" value="UniProtKB-EC"/>
</dbReference>
<evidence type="ECO:0000256" key="10">
    <source>
        <dbReference type="ARBA" id="ARBA00023251"/>
    </source>
</evidence>
<evidence type="ECO:0000256" key="1">
    <source>
        <dbReference type="ARBA" id="ARBA00004651"/>
    </source>
</evidence>
<evidence type="ECO:0000256" key="2">
    <source>
        <dbReference type="ARBA" id="ARBA00010621"/>
    </source>
</evidence>